<dbReference type="GeneID" id="9667144"/>
<name>C7ZPZ4_FUSV7</name>
<feature type="compositionally biased region" description="Low complexity" evidence="1">
    <location>
        <begin position="141"/>
        <end position="160"/>
    </location>
</feature>
<dbReference type="OrthoDB" id="5106572at2759"/>
<sequence>MCLSNDKHTICGQRYSHLMQAGTRFTFGPQCRTSVQDHIIRNRLTPLKWRKNFEELLKAMYLTQHGAHIVDLMRTKVETGLRARIQDMVNGGLIKEEARNGDTKYIWRADADNFLGLQGWWKDWAPTTSQRLAREAKPSKKTSSATPSRPPKGKAAMQKQKLKLKQSLNGNQVRGGKIGSNAIAGVGRDVNLRQTIHVYHRDDSSSSSSSDSDDSNNSDCHEGGVLVYEDFASEDDGSYDSSNDDQIPIVKTEDHDIVMVDAPPTEQSTSAFPIHPSQPFQYQQFINNCNHSCSHHKQPPNPVVPEFSVQPPPPPPPPPSPPQFPPRPASPAGTPSSSGSSSDVLYTPPSFVSDLQTAPPPALINLSSNLTPPPQITISSDSAPPGSFVGRACSILPQDSASEINLPLQDRVPLRTSIDRRAIRAGLQDWTEEQLLQTIDELGDALIGNMIWRLKVLCGADDMAWLVQDLYQQNDRHLDILDIVCEELDARLGLGYGEGVLALSWWWLEG</sequence>
<keyword evidence="3" id="KW-1185">Reference proteome</keyword>
<dbReference type="RefSeq" id="XP_003039624.1">
    <property type="nucleotide sequence ID" value="XM_003039578.1"/>
</dbReference>
<feature type="region of interest" description="Disordered" evidence="1">
    <location>
        <begin position="291"/>
        <end position="358"/>
    </location>
</feature>
<accession>C7ZPZ4</accession>
<gene>
    <name evidence="2" type="ORF">NECHADRAFT_89039</name>
</gene>
<proteinExistence type="predicted"/>
<feature type="region of interest" description="Disordered" evidence="1">
    <location>
        <begin position="129"/>
        <end position="160"/>
    </location>
</feature>
<evidence type="ECO:0000256" key="1">
    <source>
        <dbReference type="SAM" id="MobiDB-lite"/>
    </source>
</evidence>
<dbReference type="HOGENOM" id="CLU_631759_0_0_1"/>
<dbReference type="OMA" id="SARRMWW"/>
<dbReference type="KEGG" id="nhe:NECHADRAFT_89039"/>
<dbReference type="AlphaFoldDB" id="C7ZPZ4"/>
<feature type="compositionally biased region" description="Low complexity" evidence="1">
    <location>
        <begin position="330"/>
        <end position="342"/>
    </location>
</feature>
<feature type="compositionally biased region" description="Pro residues" evidence="1">
    <location>
        <begin position="310"/>
        <end position="329"/>
    </location>
</feature>
<evidence type="ECO:0000313" key="3">
    <source>
        <dbReference type="Proteomes" id="UP000005206"/>
    </source>
</evidence>
<reference evidence="2 3" key="1">
    <citation type="journal article" date="2009" name="PLoS Genet.">
        <title>The genome of Nectria haematococca: contribution of supernumerary chromosomes to gene expansion.</title>
        <authorList>
            <person name="Coleman J.J."/>
            <person name="Rounsley S.D."/>
            <person name="Rodriguez-Carres M."/>
            <person name="Kuo A."/>
            <person name="Wasmann C.C."/>
            <person name="Grimwood J."/>
            <person name="Schmutz J."/>
            <person name="Taga M."/>
            <person name="White G.J."/>
            <person name="Zhou S."/>
            <person name="Schwartz D.C."/>
            <person name="Freitag M."/>
            <person name="Ma L.J."/>
            <person name="Danchin E.G."/>
            <person name="Henrissat B."/>
            <person name="Coutinho P.M."/>
            <person name="Nelson D.R."/>
            <person name="Straney D."/>
            <person name="Napoli C.A."/>
            <person name="Barker B.M."/>
            <person name="Gribskov M."/>
            <person name="Rep M."/>
            <person name="Kroken S."/>
            <person name="Molnar I."/>
            <person name="Rensing C."/>
            <person name="Kennell J.C."/>
            <person name="Zamora J."/>
            <person name="Farman M.L."/>
            <person name="Selker E.U."/>
            <person name="Salamov A."/>
            <person name="Shapiro H."/>
            <person name="Pangilinan J."/>
            <person name="Lindquist E."/>
            <person name="Lamers C."/>
            <person name="Grigoriev I.V."/>
            <person name="Geiser D.M."/>
            <person name="Covert S.F."/>
            <person name="Temporini E."/>
            <person name="Vanetten H.D."/>
        </authorList>
    </citation>
    <scope>NUCLEOTIDE SEQUENCE [LARGE SCALE GENOMIC DNA]</scope>
    <source>
        <strain evidence="3">ATCC MYA-4622 / CBS 123669 / FGSC 9596 / NRRL 45880 / 77-13-4</strain>
    </source>
</reference>
<dbReference type="InParanoid" id="C7ZPZ4"/>
<dbReference type="Proteomes" id="UP000005206">
    <property type="component" value="Unassembled WGS sequence"/>
</dbReference>
<organism evidence="2 3">
    <name type="scientific">Fusarium vanettenii (strain ATCC MYA-4622 / CBS 123669 / FGSC 9596 / NRRL 45880 / 77-13-4)</name>
    <name type="common">Fusarium solani subsp. pisi</name>
    <dbReference type="NCBI Taxonomy" id="660122"/>
    <lineage>
        <taxon>Eukaryota</taxon>
        <taxon>Fungi</taxon>
        <taxon>Dikarya</taxon>
        <taxon>Ascomycota</taxon>
        <taxon>Pezizomycotina</taxon>
        <taxon>Sordariomycetes</taxon>
        <taxon>Hypocreomycetidae</taxon>
        <taxon>Hypocreales</taxon>
        <taxon>Nectriaceae</taxon>
        <taxon>Fusarium</taxon>
        <taxon>Fusarium solani species complex</taxon>
        <taxon>Fusarium vanettenii</taxon>
    </lineage>
</organism>
<dbReference type="VEuPathDB" id="FungiDB:NECHADRAFT_89039"/>
<protein>
    <submittedName>
        <fullName evidence="2">Uncharacterized protein</fullName>
    </submittedName>
</protein>
<evidence type="ECO:0000313" key="2">
    <source>
        <dbReference type="EMBL" id="EEU33911.1"/>
    </source>
</evidence>
<dbReference type="EMBL" id="GG698976">
    <property type="protein sequence ID" value="EEU33911.1"/>
    <property type="molecule type" value="Genomic_DNA"/>
</dbReference>
<feature type="region of interest" description="Disordered" evidence="1">
    <location>
        <begin position="200"/>
        <end position="222"/>
    </location>
</feature>